<evidence type="ECO:0000313" key="2">
    <source>
        <dbReference type="Proteomes" id="UP000492820"/>
    </source>
</evidence>
<dbReference type="InterPro" id="IPR038113">
    <property type="entry name" value="MITD1_C_sf"/>
</dbReference>
<reference evidence="3" key="3">
    <citation type="submission" date="2020-10" db="UniProtKB">
        <authorList>
            <consortium name="WormBaseParasite"/>
        </authorList>
    </citation>
    <scope>IDENTIFICATION</scope>
</reference>
<evidence type="ECO:0000313" key="3">
    <source>
        <dbReference type="WBParaSite" id="EgrG_000840400"/>
    </source>
</evidence>
<dbReference type="AlphaFoldDB" id="A0A068WC33"/>
<sequence length="134" mass="15615">MVLLPIVQIEKFSHFCEVLVGSASPVRRIILQTGVDCAVVLPLSGMIVGPCQKRPSSLITLVKCVPLYYFGLLQIQWRLEAPLFTRFQCVSFPHLWMKPKEQLKKFETRKQDLQLRKVDFTWNFSSLLHDRQIR</sequence>
<proteinExistence type="predicted"/>
<accession>A0A068WC33</accession>
<dbReference type="Proteomes" id="UP000492820">
    <property type="component" value="Unassembled WGS sequence"/>
</dbReference>
<name>A0A068WC33_ECHGR</name>
<gene>
    <name evidence="1" type="ORF">EgrG_000840400</name>
</gene>
<dbReference type="Gene3D" id="3.30.870.30">
    <property type="entry name" value="MITD, C-terminal phospholipase D-like domain"/>
    <property type="match status" value="1"/>
</dbReference>
<evidence type="ECO:0000313" key="1">
    <source>
        <dbReference type="EMBL" id="CDS15994.1"/>
    </source>
</evidence>
<dbReference type="WBParaSite" id="EgrG_000840400">
    <property type="protein sequence ID" value="EgrG_000840400"/>
    <property type="gene ID" value="EgrG_000840400"/>
</dbReference>
<dbReference type="OrthoDB" id="19553at2759"/>
<dbReference type="EMBL" id="LK028576">
    <property type="protein sequence ID" value="CDS15994.1"/>
    <property type="molecule type" value="Genomic_DNA"/>
</dbReference>
<organism evidence="1">
    <name type="scientific">Echinococcus granulosus</name>
    <name type="common">Hydatid tapeworm</name>
    <dbReference type="NCBI Taxonomy" id="6210"/>
    <lineage>
        <taxon>Eukaryota</taxon>
        <taxon>Metazoa</taxon>
        <taxon>Spiralia</taxon>
        <taxon>Lophotrochozoa</taxon>
        <taxon>Platyhelminthes</taxon>
        <taxon>Cestoda</taxon>
        <taxon>Eucestoda</taxon>
        <taxon>Cyclophyllidea</taxon>
        <taxon>Taeniidae</taxon>
        <taxon>Echinococcus</taxon>
        <taxon>Echinococcus granulosus group</taxon>
    </lineage>
</organism>
<reference evidence="1 2" key="1">
    <citation type="journal article" date="2013" name="Nature">
        <title>The genomes of four tapeworm species reveal adaptations to parasitism.</title>
        <authorList>
            <person name="Tsai I.J."/>
            <person name="Zarowiecki M."/>
            <person name="Holroyd N."/>
            <person name="Garciarrubio A."/>
            <person name="Sanchez-Flores A."/>
            <person name="Brooks K.L."/>
            <person name="Tracey A."/>
            <person name="Bobes R.J."/>
            <person name="Fragoso G."/>
            <person name="Sciutto E."/>
            <person name="Aslett M."/>
            <person name="Beasley H."/>
            <person name="Bennett H.M."/>
            <person name="Cai J."/>
            <person name="Camicia F."/>
            <person name="Clark R."/>
            <person name="Cucher M."/>
            <person name="De Silva N."/>
            <person name="Day T.A."/>
            <person name="Deplazes P."/>
            <person name="Estrada K."/>
            <person name="Fernandez C."/>
            <person name="Holland P.W."/>
            <person name="Hou J."/>
            <person name="Hu S."/>
            <person name="Huckvale T."/>
            <person name="Hung S.S."/>
            <person name="Kamenetzky L."/>
            <person name="Keane J.A."/>
            <person name="Kiss F."/>
            <person name="Koziol U."/>
            <person name="Lambert O."/>
            <person name="Liu K."/>
            <person name="Luo X."/>
            <person name="Luo Y."/>
            <person name="Macchiaroli N."/>
            <person name="Nichol S."/>
            <person name="Paps J."/>
            <person name="Parkinson J."/>
            <person name="Pouchkina-Stantcheva N."/>
            <person name="Riddiford N."/>
            <person name="Rosenzvit M."/>
            <person name="Salinas G."/>
            <person name="Wasmuth J.D."/>
            <person name="Zamanian M."/>
            <person name="Zheng Y."/>
            <person name="Cai X."/>
            <person name="Soberon X."/>
            <person name="Olson P.D."/>
            <person name="Laclette J.P."/>
            <person name="Brehm K."/>
            <person name="Berriman M."/>
            <person name="Garciarrubio A."/>
            <person name="Bobes R.J."/>
            <person name="Fragoso G."/>
            <person name="Sanchez-Flores A."/>
            <person name="Estrada K."/>
            <person name="Cevallos M.A."/>
            <person name="Morett E."/>
            <person name="Gonzalez V."/>
            <person name="Portillo T."/>
            <person name="Ochoa-Leyva A."/>
            <person name="Jose M.V."/>
            <person name="Sciutto E."/>
            <person name="Landa A."/>
            <person name="Jimenez L."/>
            <person name="Valdes V."/>
            <person name="Carrero J.C."/>
            <person name="Larralde C."/>
            <person name="Morales-Montor J."/>
            <person name="Limon-Lason J."/>
            <person name="Soberon X."/>
            <person name="Laclette J.P."/>
        </authorList>
    </citation>
    <scope>NUCLEOTIDE SEQUENCE [LARGE SCALE GENOMIC DNA]</scope>
</reference>
<protein>
    <submittedName>
        <fullName evidence="1 3">Uncharacterized protein</fullName>
    </submittedName>
</protein>
<reference evidence="1" key="2">
    <citation type="submission" date="2014-06" db="EMBL/GenBank/DDBJ databases">
        <authorList>
            <person name="Aslett M."/>
        </authorList>
    </citation>
    <scope>NUCLEOTIDE SEQUENCE</scope>
</reference>